<sequence length="84" mass="9632">MVEKKRDCFHPLFHFLFGLQLVEHAIPFFFSSFSRFSFQEKKALSRSAGVSVAMGGAREGRPSWDVDQITGQDGQHLQFRFGYS</sequence>
<organism evidence="2 3">
    <name type="scientific">Caerostris extrusa</name>
    <name type="common">Bark spider</name>
    <name type="synonym">Caerostris bankana</name>
    <dbReference type="NCBI Taxonomy" id="172846"/>
    <lineage>
        <taxon>Eukaryota</taxon>
        <taxon>Metazoa</taxon>
        <taxon>Ecdysozoa</taxon>
        <taxon>Arthropoda</taxon>
        <taxon>Chelicerata</taxon>
        <taxon>Arachnida</taxon>
        <taxon>Araneae</taxon>
        <taxon>Araneomorphae</taxon>
        <taxon>Entelegynae</taxon>
        <taxon>Araneoidea</taxon>
        <taxon>Araneidae</taxon>
        <taxon>Caerostris</taxon>
    </lineage>
</organism>
<name>A0AAV4MK78_CAEEX</name>
<feature type="transmembrane region" description="Helical" evidence="1">
    <location>
        <begin position="12"/>
        <end position="33"/>
    </location>
</feature>
<dbReference type="Proteomes" id="UP001054945">
    <property type="component" value="Unassembled WGS sequence"/>
</dbReference>
<accession>A0AAV4MK78</accession>
<proteinExistence type="predicted"/>
<keyword evidence="1" id="KW-0812">Transmembrane</keyword>
<reference evidence="2 3" key="1">
    <citation type="submission" date="2021-06" db="EMBL/GenBank/DDBJ databases">
        <title>Caerostris extrusa draft genome.</title>
        <authorList>
            <person name="Kono N."/>
            <person name="Arakawa K."/>
        </authorList>
    </citation>
    <scope>NUCLEOTIDE SEQUENCE [LARGE SCALE GENOMIC DNA]</scope>
</reference>
<evidence type="ECO:0000313" key="2">
    <source>
        <dbReference type="EMBL" id="GIX72411.1"/>
    </source>
</evidence>
<gene>
    <name evidence="2" type="ORF">CEXT_209041</name>
</gene>
<keyword evidence="1" id="KW-1133">Transmembrane helix</keyword>
<keyword evidence="1" id="KW-0472">Membrane</keyword>
<protein>
    <submittedName>
        <fullName evidence="2">Uncharacterized protein</fullName>
    </submittedName>
</protein>
<comment type="caution">
    <text evidence="2">The sequence shown here is derived from an EMBL/GenBank/DDBJ whole genome shotgun (WGS) entry which is preliminary data.</text>
</comment>
<evidence type="ECO:0000256" key="1">
    <source>
        <dbReference type="SAM" id="Phobius"/>
    </source>
</evidence>
<dbReference type="EMBL" id="BPLR01019845">
    <property type="protein sequence ID" value="GIX72411.1"/>
    <property type="molecule type" value="Genomic_DNA"/>
</dbReference>
<evidence type="ECO:0000313" key="3">
    <source>
        <dbReference type="Proteomes" id="UP001054945"/>
    </source>
</evidence>
<keyword evidence="3" id="KW-1185">Reference proteome</keyword>
<dbReference type="AlphaFoldDB" id="A0AAV4MK78"/>